<dbReference type="Pfam" id="PF02886">
    <property type="entry name" value="LBP_BPI_CETP_C"/>
    <property type="match status" value="1"/>
</dbReference>
<protein>
    <recommendedName>
        <fullName evidence="1">Lipid-binding serum glycoprotein C-terminal domain-containing protein</fullName>
    </recommendedName>
</protein>
<sequence>MSYIRDPVRDCLIHPVALGSLTIHALKRATMRTIDRWLMLVLLVLVAVEVVDTRQIYQHAEWNKTPGNPGVKIRLTKKGINHLKTVGVRLLNEQIASLTGYSTQFTISQPGFEGLVTLSDVRVLHYNPPQVSVVNFLPPRYVILGLENMDISLAGAFYSSGGPFQVQGFVDGSIIGMTVALTTEFATDADGMMSVQVPNCSTVITHSHFNIDPQGPMGPIVKTLELNRNNVSKKYRGFLRTTCGGSDKPGDFSSSICVGKLIPPIAETYPNTTTSFVLLPHGLPDFQFNGDAGAIKLSTRILTYVDDHGQEKQIMVSSAEGQADVLLAAQNGHLGGDLKLNRLSVRLHRTSLAGMDPSSIEQLAPLAKTFIGPQLSQALKKGIPFPLKDSITFVEPQLKTRDAMSTYVTIDQLSNPSTRSEYTEYCVDILLTMFLWSSALINLLFAFSQHSYYMCHDYADYYQQNEREKVEGKRPRWAPKKRWSDAVKKDLRVVAATKEDALSWPQQEDGQSKMLFCSKKEKNSWLDNREELHDRFKVIDERLQFGLYDEALAAGKAAEVSKRI</sequence>
<feature type="domain" description="Lipid-binding serum glycoprotein C-terminal" evidence="1">
    <location>
        <begin position="201"/>
        <end position="409"/>
    </location>
</feature>
<keyword evidence="3" id="KW-1185">Reference proteome</keyword>
<dbReference type="SMART" id="SM00329">
    <property type="entry name" value="BPI2"/>
    <property type="match status" value="1"/>
</dbReference>
<name>A0A2G9UG46_TELCI</name>
<evidence type="ECO:0000259" key="1">
    <source>
        <dbReference type="SMART" id="SM00329"/>
    </source>
</evidence>
<dbReference type="PANTHER" id="PTHR10504">
    <property type="entry name" value="BACTERICIDAL PERMEABILITY-INCREASING BPI PROTEIN-RELATED"/>
    <property type="match status" value="1"/>
</dbReference>
<dbReference type="InterPro" id="IPR001124">
    <property type="entry name" value="Lipid-bd_serum_glycop_C"/>
</dbReference>
<evidence type="ECO:0000313" key="3">
    <source>
        <dbReference type="Proteomes" id="UP000230423"/>
    </source>
</evidence>
<dbReference type="GO" id="GO:0008289">
    <property type="term" value="F:lipid binding"/>
    <property type="evidence" value="ECO:0007669"/>
    <property type="project" value="InterPro"/>
</dbReference>
<dbReference type="SUPFAM" id="SSF55394">
    <property type="entry name" value="Bactericidal permeability-increasing protein, BPI"/>
    <property type="match status" value="2"/>
</dbReference>
<dbReference type="Proteomes" id="UP000230423">
    <property type="component" value="Unassembled WGS sequence"/>
</dbReference>
<dbReference type="InterPro" id="IPR017943">
    <property type="entry name" value="Bactericidal_perm-incr_a/b_dom"/>
</dbReference>
<dbReference type="OrthoDB" id="10255543at2759"/>
<organism evidence="2 3">
    <name type="scientific">Teladorsagia circumcincta</name>
    <name type="common">Brown stomach worm</name>
    <name type="synonym">Ostertagia circumcincta</name>
    <dbReference type="NCBI Taxonomy" id="45464"/>
    <lineage>
        <taxon>Eukaryota</taxon>
        <taxon>Metazoa</taxon>
        <taxon>Ecdysozoa</taxon>
        <taxon>Nematoda</taxon>
        <taxon>Chromadorea</taxon>
        <taxon>Rhabditida</taxon>
        <taxon>Rhabditina</taxon>
        <taxon>Rhabditomorpha</taxon>
        <taxon>Strongyloidea</taxon>
        <taxon>Trichostrongylidae</taxon>
        <taxon>Teladorsagia</taxon>
    </lineage>
</organism>
<reference evidence="2 3" key="1">
    <citation type="submission" date="2015-09" db="EMBL/GenBank/DDBJ databases">
        <title>Draft genome of the parasitic nematode Teladorsagia circumcincta isolate WARC Sus (inbred).</title>
        <authorList>
            <person name="Mitreva M."/>
        </authorList>
    </citation>
    <scope>NUCLEOTIDE SEQUENCE [LARGE SCALE GENOMIC DNA]</scope>
    <source>
        <strain evidence="2 3">S</strain>
    </source>
</reference>
<dbReference type="Gene3D" id="3.15.10.10">
    <property type="entry name" value="Bactericidal permeability-increasing protein, domain 1"/>
    <property type="match status" value="1"/>
</dbReference>
<evidence type="ECO:0000313" key="2">
    <source>
        <dbReference type="EMBL" id="PIO69219.1"/>
    </source>
</evidence>
<dbReference type="EMBL" id="KZ346738">
    <property type="protein sequence ID" value="PIO69219.1"/>
    <property type="molecule type" value="Genomic_DNA"/>
</dbReference>
<accession>A0A2G9UG46</accession>
<proteinExistence type="predicted"/>
<gene>
    <name evidence="2" type="ORF">TELCIR_08967</name>
</gene>
<dbReference type="GO" id="GO:0005615">
    <property type="term" value="C:extracellular space"/>
    <property type="evidence" value="ECO:0007669"/>
    <property type="project" value="TreeGrafter"/>
</dbReference>
<dbReference type="PANTHER" id="PTHR10504:SF131">
    <property type="entry name" value="BPI2 DOMAIN-CONTAINING PROTEIN"/>
    <property type="match status" value="1"/>
</dbReference>
<dbReference type="InterPro" id="IPR032942">
    <property type="entry name" value="BPI/LBP/Plunc"/>
</dbReference>
<dbReference type="Gene3D" id="3.15.20.10">
    <property type="entry name" value="Bactericidal permeability-increasing protein, domain 2"/>
    <property type="match status" value="1"/>
</dbReference>
<dbReference type="AlphaFoldDB" id="A0A2G9UG46"/>